<gene>
    <name evidence="3" type="ORF">G5A72_13295</name>
</gene>
<comment type="caution">
    <text evidence="3">The sequence shown here is derived from an EMBL/GenBank/DDBJ whole genome shotgun (WGS) entry which is preliminary data.</text>
</comment>
<sequence>MKKENCFYCTKNHELSDLMIKICDFENSTLYLFKDQRYPGRCVLAFHDHREELFELSEEEQKVFFKSLSEIASVLKKIFHADKINYAIYGDLVSHFHVHIVPKKKDGPEWGIPFTDMKEKIYLTDEEYQSRIKLIKSSL</sequence>
<proteinExistence type="predicted"/>
<feature type="domain" description="HIT" evidence="2">
    <location>
        <begin position="6"/>
        <end position="110"/>
    </location>
</feature>
<dbReference type="RefSeq" id="WP_173726132.1">
    <property type="nucleotide sequence ID" value="NZ_JAAIQB010000027.1"/>
</dbReference>
<dbReference type="EMBL" id="JAAITB010000033">
    <property type="protein sequence ID" value="NSJ80533.1"/>
    <property type="molecule type" value="Genomic_DNA"/>
</dbReference>
<dbReference type="Pfam" id="PF01230">
    <property type="entry name" value="HIT"/>
    <property type="match status" value="1"/>
</dbReference>
<protein>
    <submittedName>
        <fullName evidence="3">HIT domain-containing protein</fullName>
    </submittedName>
</protein>
<evidence type="ECO:0000313" key="4">
    <source>
        <dbReference type="Proteomes" id="UP001644750"/>
    </source>
</evidence>
<dbReference type="PROSITE" id="PS51084">
    <property type="entry name" value="HIT_2"/>
    <property type="match status" value="1"/>
</dbReference>
<name>A0ABX2I1Y2_ANAHA</name>
<feature type="short sequence motif" description="Histidine triad motif" evidence="1">
    <location>
        <begin position="95"/>
        <end position="99"/>
    </location>
</feature>
<organism evidence="3 4">
    <name type="scientific">Anaerostipes hadrus</name>
    <dbReference type="NCBI Taxonomy" id="649756"/>
    <lineage>
        <taxon>Bacteria</taxon>
        <taxon>Bacillati</taxon>
        <taxon>Bacillota</taxon>
        <taxon>Clostridia</taxon>
        <taxon>Lachnospirales</taxon>
        <taxon>Lachnospiraceae</taxon>
        <taxon>Anaerostipes</taxon>
    </lineage>
</organism>
<dbReference type="InterPro" id="IPR036265">
    <property type="entry name" value="HIT-like_sf"/>
</dbReference>
<dbReference type="SUPFAM" id="SSF54197">
    <property type="entry name" value="HIT-like"/>
    <property type="match status" value="1"/>
</dbReference>
<accession>A0ABX2I1Y2</accession>
<reference evidence="3 4" key="1">
    <citation type="journal article" date="2020" name="Cell Host Microbe">
        <title>Functional and Genomic Variation between Human-Derived Isolates of Lachnospiraceae Reveals Inter- and Intra-Species Diversity.</title>
        <authorList>
            <person name="Sorbara M.T."/>
            <person name="Littmann E.R."/>
            <person name="Fontana E."/>
            <person name="Moody T.U."/>
            <person name="Kohout C.E."/>
            <person name="Gjonbalaj M."/>
            <person name="Eaton V."/>
            <person name="Seok R."/>
            <person name="Leiner I.M."/>
            <person name="Pamer E.G."/>
        </authorList>
    </citation>
    <scope>NUCLEOTIDE SEQUENCE [LARGE SCALE GENOMIC DNA]</scope>
    <source>
        <strain evidence="3 4">MSK.14.57</strain>
    </source>
</reference>
<evidence type="ECO:0000313" key="3">
    <source>
        <dbReference type="EMBL" id="NSJ80533.1"/>
    </source>
</evidence>
<dbReference type="InterPro" id="IPR011146">
    <property type="entry name" value="HIT-like"/>
</dbReference>
<evidence type="ECO:0000259" key="2">
    <source>
        <dbReference type="PROSITE" id="PS51084"/>
    </source>
</evidence>
<dbReference type="Proteomes" id="UP001644750">
    <property type="component" value="Unassembled WGS sequence"/>
</dbReference>
<keyword evidence="4" id="KW-1185">Reference proteome</keyword>
<dbReference type="Gene3D" id="3.30.428.10">
    <property type="entry name" value="HIT-like"/>
    <property type="match status" value="1"/>
</dbReference>
<evidence type="ECO:0000256" key="1">
    <source>
        <dbReference type="PROSITE-ProRule" id="PRU00464"/>
    </source>
</evidence>